<dbReference type="AlphaFoldDB" id="A0A919V2V1"/>
<dbReference type="EMBL" id="BOOW01000006">
    <property type="protein sequence ID" value="GII90315.1"/>
    <property type="molecule type" value="Genomic_DNA"/>
</dbReference>
<accession>A0A919V2V1</accession>
<evidence type="ECO:0000313" key="3">
    <source>
        <dbReference type="EMBL" id="GII90315.1"/>
    </source>
</evidence>
<proteinExistence type="predicted"/>
<sequence length="257" mass="26673">MSQLTKTDLEIIKRSPATRGPKPARTPTRGLPGRGAKGTPRRVEHDLSSSDGVIKPTTAEERPARARSKRVPRAPRAPFVLLVVGLLCGGLVSLLLLNMVLAQDSIAADSLRTQTNDILRKAQEVKQDNMRREQPANMAAEAERLGERTAWKSPDFVDPDRPDNLTGRSVDTRERSSAASGTEGGTPGGTGPTNAIPNGTTPNGTGQSTGSPAGSPDTGEANTGAPGAAGGPRTVDAGTAGRPAEGPAAERQADPVR</sequence>
<evidence type="ECO:0000256" key="1">
    <source>
        <dbReference type="SAM" id="MobiDB-lite"/>
    </source>
</evidence>
<keyword evidence="2" id="KW-1133">Transmembrane helix</keyword>
<feature type="region of interest" description="Disordered" evidence="1">
    <location>
        <begin position="1"/>
        <end position="69"/>
    </location>
</feature>
<evidence type="ECO:0000313" key="4">
    <source>
        <dbReference type="Proteomes" id="UP000606172"/>
    </source>
</evidence>
<name>A0A919V2V1_9ACTN</name>
<keyword evidence="2" id="KW-0812">Transmembrane</keyword>
<keyword evidence="2" id="KW-0472">Membrane</keyword>
<feature type="compositionally biased region" description="Low complexity" evidence="1">
    <location>
        <begin position="192"/>
        <end position="212"/>
    </location>
</feature>
<comment type="caution">
    <text evidence="3">The sequence shown here is derived from an EMBL/GenBank/DDBJ whole genome shotgun (WGS) entry which is preliminary data.</text>
</comment>
<keyword evidence="4" id="KW-1185">Reference proteome</keyword>
<feature type="region of interest" description="Disordered" evidence="1">
    <location>
        <begin position="145"/>
        <end position="257"/>
    </location>
</feature>
<gene>
    <name evidence="3" type="ORF">Ssi02_05460</name>
</gene>
<evidence type="ECO:0000256" key="2">
    <source>
        <dbReference type="SAM" id="Phobius"/>
    </source>
</evidence>
<protein>
    <submittedName>
        <fullName evidence="3">Uncharacterized protein</fullName>
    </submittedName>
</protein>
<feature type="compositionally biased region" description="Gly residues" evidence="1">
    <location>
        <begin position="182"/>
        <end position="191"/>
    </location>
</feature>
<feature type="transmembrane region" description="Helical" evidence="2">
    <location>
        <begin position="79"/>
        <end position="101"/>
    </location>
</feature>
<reference evidence="3" key="1">
    <citation type="submission" date="2021-01" db="EMBL/GenBank/DDBJ databases">
        <title>Whole genome shotgun sequence of Sinosporangium siamense NBRC 109515.</title>
        <authorList>
            <person name="Komaki H."/>
            <person name="Tamura T."/>
        </authorList>
    </citation>
    <scope>NUCLEOTIDE SEQUENCE</scope>
    <source>
        <strain evidence="3">NBRC 109515</strain>
    </source>
</reference>
<dbReference type="Proteomes" id="UP000606172">
    <property type="component" value="Unassembled WGS sequence"/>
</dbReference>
<organism evidence="3 4">
    <name type="scientific">Sinosporangium siamense</name>
    <dbReference type="NCBI Taxonomy" id="1367973"/>
    <lineage>
        <taxon>Bacteria</taxon>
        <taxon>Bacillati</taxon>
        <taxon>Actinomycetota</taxon>
        <taxon>Actinomycetes</taxon>
        <taxon>Streptosporangiales</taxon>
        <taxon>Streptosporangiaceae</taxon>
        <taxon>Sinosporangium</taxon>
    </lineage>
</organism>